<dbReference type="PANTHER" id="PTHR32125">
    <property type="entry name" value="2-C-METHYL-D-ERYTHRITOL 4-PHOSPHATE CYTIDYLYLTRANSFERASE, CHLOROPLASTIC"/>
    <property type="match status" value="1"/>
</dbReference>
<reference evidence="8" key="1">
    <citation type="submission" date="2022-06" db="EMBL/GenBank/DDBJ databases">
        <title>New Polynucleobacter species.</title>
        <authorList>
            <person name="Hahn M.W."/>
        </authorList>
    </citation>
    <scope>NUCLEOTIDE SEQUENCE</scope>
    <source>
        <strain evidence="8">UK-FUSCHL-C3</strain>
    </source>
</reference>
<dbReference type="InterPro" id="IPR018294">
    <property type="entry name" value="ISPD_synthase_CS"/>
</dbReference>
<dbReference type="NCBIfam" id="TIGR00453">
    <property type="entry name" value="ispD"/>
    <property type="match status" value="1"/>
</dbReference>
<name>A0AAU7ZZM4_9BURK</name>
<evidence type="ECO:0000256" key="6">
    <source>
        <dbReference type="ARBA" id="ARBA00023229"/>
    </source>
</evidence>
<dbReference type="Pfam" id="PF01128">
    <property type="entry name" value="IspD"/>
    <property type="match status" value="1"/>
</dbReference>
<feature type="site" description="Positions MEP for the nucleophilic attack" evidence="7">
    <location>
        <position position="173"/>
    </location>
</feature>
<dbReference type="InterPro" id="IPR029044">
    <property type="entry name" value="Nucleotide-diphossugar_trans"/>
</dbReference>
<evidence type="ECO:0000256" key="4">
    <source>
        <dbReference type="ARBA" id="ARBA00022679"/>
    </source>
</evidence>
<dbReference type="FunFam" id="3.90.550.10:FF:000003">
    <property type="entry name" value="2-C-methyl-D-erythritol 4-phosphate cytidylyltransferase"/>
    <property type="match status" value="1"/>
</dbReference>
<dbReference type="GO" id="GO:0050518">
    <property type="term" value="F:2-C-methyl-D-erythritol 4-phosphate cytidylyltransferase activity"/>
    <property type="evidence" value="ECO:0007669"/>
    <property type="project" value="UniProtKB-UniRule"/>
</dbReference>
<evidence type="ECO:0000256" key="2">
    <source>
        <dbReference type="ARBA" id="ARBA00004787"/>
    </source>
</evidence>
<dbReference type="InterPro" id="IPR034683">
    <property type="entry name" value="IspD/TarI"/>
</dbReference>
<evidence type="ECO:0000256" key="1">
    <source>
        <dbReference type="ARBA" id="ARBA00001282"/>
    </source>
</evidence>
<dbReference type="RefSeq" id="WP_353437843.1">
    <property type="nucleotide sequence ID" value="NZ_CP099959.1"/>
</dbReference>
<keyword evidence="6 7" id="KW-0414">Isoprene biosynthesis</keyword>
<dbReference type="AlphaFoldDB" id="A0AAU7ZZM4"/>
<dbReference type="EC" id="2.7.7.60" evidence="7"/>
<dbReference type="SUPFAM" id="SSF53448">
    <property type="entry name" value="Nucleotide-diphospho-sugar transferases"/>
    <property type="match status" value="1"/>
</dbReference>
<comment type="function">
    <text evidence="7">Catalyzes the formation of 4-diphosphocytidyl-2-C-methyl-D-erythritol from CTP and 2-C-methyl-D-erythritol 4-phosphate (MEP).</text>
</comment>
<comment type="pathway">
    <text evidence="2 7">Isoprenoid biosynthesis; isopentenyl diphosphate biosynthesis via DXP pathway; isopentenyl diphosphate from 1-deoxy-D-xylulose 5-phosphate: step 2/6.</text>
</comment>
<organism evidence="8">
    <name type="scientific">Polynucleobacter sp. UK-FUSCHL-C3</name>
    <dbReference type="NCBI Taxonomy" id="2955208"/>
    <lineage>
        <taxon>Bacteria</taxon>
        <taxon>Pseudomonadati</taxon>
        <taxon>Pseudomonadota</taxon>
        <taxon>Betaproteobacteria</taxon>
        <taxon>Burkholderiales</taxon>
        <taxon>Burkholderiaceae</taxon>
        <taxon>Polynucleobacter</taxon>
    </lineage>
</organism>
<comment type="catalytic activity">
    <reaction evidence="1 7">
        <text>2-C-methyl-D-erythritol 4-phosphate + CTP + H(+) = 4-CDP-2-C-methyl-D-erythritol + diphosphate</text>
        <dbReference type="Rhea" id="RHEA:13429"/>
        <dbReference type="ChEBI" id="CHEBI:15378"/>
        <dbReference type="ChEBI" id="CHEBI:33019"/>
        <dbReference type="ChEBI" id="CHEBI:37563"/>
        <dbReference type="ChEBI" id="CHEBI:57823"/>
        <dbReference type="ChEBI" id="CHEBI:58262"/>
        <dbReference type="EC" id="2.7.7.60"/>
    </reaction>
</comment>
<dbReference type="InterPro" id="IPR001228">
    <property type="entry name" value="IspD"/>
</dbReference>
<dbReference type="GO" id="GO:0019288">
    <property type="term" value="P:isopentenyl diphosphate biosynthetic process, methylerythritol 4-phosphate pathway"/>
    <property type="evidence" value="ECO:0007669"/>
    <property type="project" value="UniProtKB-UniRule"/>
</dbReference>
<protein>
    <recommendedName>
        <fullName evidence="7">2-C-methyl-D-erythritol 4-phosphate cytidylyltransferase</fullName>
        <ecNumber evidence="7">2.7.7.60</ecNumber>
    </recommendedName>
    <alternativeName>
        <fullName evidence="7">4-diphosphocytidyl-2C-methyl-D-erythritol synthase</fullName>
    </alternativeName>
    <alternativeName>
        <fullName evidence="7">MEP cytidylyltransferase</fullName>
        <shortName evidence="7">MCT</shortName>
    </alternativeName>
</protein>
<keyword evidence="5 7" id="KW-0548">Nucleotidyltransferase</keyword>
<dbReference type="InterPro" id="IPR050088">
    <property type="entry name" value="IspD/TarI_cytidylyltransf_bact"/>
</dbReference>
<dbReference type="PROSITE" id="PS01295">
    <property type="entry name" value="ISPD"/>
    <property type="match status" value="1"/>
</dbReference>
<dbReference type="Gene3D" id="3.90.550.10">
    <property type="entry name" value="Spore Coat Polysaccharide Biosynthesis Protein SpsA, Chain A"/>
    <property type="match status" value="1"/>
</dbReference>
<feature type="site" description="Transition state stabilizer" evidence="7">
    <location>
        <position position="20"/>
    </location>
</feature>
<dbReference type="EMBL" id="CP099959">
    <property type="protein sequence ID" value="XCC56842.1"/>
    <property type="molecule type" value="Genomic_DNA"/>
</dbReference>
<comment type="similarity">
    <text evidence="3 7">Belongs to the IspD/TarI cytidylyltransferase family. IspD subfamily.</text>
</comment>
<dbReference type="PANTHER" id="PTHR32125:SF4">
    <property type="entry name" value="2-C-METHYL-D-ERYTHRITOL 4-PHOSPHATE CYTIDYLYLTRANSFERASE, CHLOROPLASTIC"/>
    <property type="match status" value="1"/>
</dbReference>
<sequence>MSNPQRRCHALLPSAGMGARLGGDQPKQFRHLAGKPMLLYVLDAFFECPEIDSVWIGMSPDSDQLSVDLKACYPKPVKRFEFLQTGGPTRQQTVLNTLAAMQKAGVHAQDWILVHDAARPGITPALIERLITLVKDQADSKRDLDGGLLAIPVADTMKETTEDAMRAKGTIDRSRLWQAQTPQMFPLKVLHDALYEAIAAGANITDEASAIERAGGQPLLVEGATRNFKVTHPADWELMELVLRTPH</sequence>
<feature type="site" description="Positions MEP for the nucleophilic attack" evidence="7">
    <location>
        <position position="229"/>
    </location>
</feature>
<gene>
    <name evidence="7 8" type="primary">ispD</name>
    <name evidence="8" type="ORF">NKE59_04885</name>
</gene>
<dbReference type="CDD" id="cd02516">
    <property type="entry name" value="CDP-ME_synthetase"/>
    <property type="match status" value="1"/>
</dbReference>
<evidence type="ECO:0000313" key="8">
    <source>
        <dbReference type="EMBL" id="XCC56842.1"/>
    </source>
</evidence>
<evidence type="ECO:0000256" key="5">
    <source>
        <dbReference type="ARBA" id="ARBA00022695"/>
    </source>
</evidence>
<keyword evidence="4 7" id="KW-0808">Transferase</keyword>
<evidence type="ECO:0000256" key="3">
    <source>
        <dbReference type="ARBA" id="ARBA00009789"/>
    </source>
</evidence>
<dbReference type="HAMAP" id="MF_00108">
    <property type="entry name" value="IspD"/>
    <property type="match status" value="1"/>
</dbReference>
<proteinExistence type="inferred from homology"/>
<feature type="site" description="Transition state stabilizer" evidence="7">
    <location>
        <position position="27"/>
    </location>
</feature>
<evidence type="ECO:0000256" key="7">
    <source>
        <dbReference type="HAMAP-Rule" id="MF_00108"/>
    </source>
</evidence>
<accession>A0AAU7ZZM4</accession>